<evidence type="ECO:0000313" key="2">
    <source>
        <dbReference type="Proteomes" id="UP001259420"/>
    </source>
</evidence>
<keyword evidence="2" id="KW-1185">Reference proteome</keyword>
<accession>A0ACC6JS10</accession>
<gene>
    <name evidence="1" type="ORF">J2X87_004173</name>
</gene>
<dbReference type="EMBL" id="JAVDSD010000009">
    <property type="protein sequence ID" value="MDR6609076.1"/>
    <property type="molecule type" value="Genomic_DNA"/>
</dbReference>
<name>A0ACC6JS10_9PSED</name>
<evidence type="ECO:0000313" key="1">
    <source>
        <dbReference type="EMBL" id="MDR6609076.1"/>
    </source>
</evidence>
<proteinExistence type="predicted"/>
<sequence length="241" mass="26357">MANLTRKKLLLVAGLISGCVNPYPQPIVTVSEQEAVQRDANNVRIMNPEWRKANSAGGLNTPYNMHDLRLNLKVYNDLYDAQYKGLIKTLNTTDGATVLGGIWGVAGALTGTKAWIYQGAGVAGGSALYSDHYQIKLQSENYYRAKKAMHCMYSAVAGMPEGRELSATGLRTVDIAIDDVNSKLERVQREVVLAEPDLEKLKKAFSVPEAAAVASSVKMKYTEAQVDDDILPKVQKCVSEF</sequence>
<organism evidence="1 2">
    <name type="scientific">Pseudomonas synxantha</name>
    <dbReference type="NCBI Taxonomy" id="47883"/>
    <lineage>
        <taxon>Bacteria</taxon>
        <taxon>Pseudomonadati</taxon>
        <taxon>Pseudomonadota</taxon>
        <taxon>Gammaproteobacteria</taxon>
        <taxon>Pseudomonadales</taxon>
        <taxon>Pseudomonadaceae</taxon>
        <taxon>Pseudomonas</taxon>
    </lineage>
</organism>
<protein>
    <submittedName>
        <fullName evidence="1">Uncharacterized protein</fullName>
    </submittedName>
</protein>
<reference evidence="1" key="1">
    <citation type="submission" date="2023-07" db="EMBL/GenBank/DDBJ databases">
        <title>Sorghum-associated microbial communities from plants grown in Nebraska, USA.</title>
        <authorList>
            <person name="Schachtman D."/>
        </authorList>
    </citation>
    <scope>NUCLEOTIDE SEQUENCE</scope>
    <source>
        <strain evidence="1">BE46</strain>
    </source>
</reference>
<comment type="caution">
    <text evidence="1">The sequence shown here is derived from an EMBL/GenBank/DDBJ whole genome shotgun (WGS) entry which is preliminary data.</text>
</comment>
<dbReference type="Proteomes" id="UP001259420">
    <property type="component" value="Unassembled WGS sequence"/>
</dbReference>